<dbReference type="Proteomes" id="UP000503129">
    <property type="component" value="Chromosome"/>
</dbReference>
<feature type="repeat" description="WD" evidence="3">
    <location>
        <begin position="701"/>
        <end position="733"/>
    </location>
</feature>
<proteinExistence type="predicted"/>
<accession>A0A856MP22</accession>
<evidence type="ECO:0000256" key="1">
    <source>
        <dbReference type="ARBA" id="ARBA00022574"/>
    </source>
</evidence>
<dbReference type="Gene3D" id="3.40.50.300">
    <property type="entry name" value="P-loop containing nucleotide triphosphate hydrolases"/>
    <property type="match status" value="1"/>
</dbReference>
<feature type="region of interest" description="Disordered" evidence="4">
    <location>
        <begin position="956"/>
        <end position="981"/>
    </location>
</feature>
<dbReference type="SUPFAM" id="SSF52540">
    <property type="entry name" value="P-loop containing nucleoside triphosphate hydrolases"/>
    <property type="match status" value="1"/>
</dbReference>
<dbReference type="InterPro" id="IPR049052">
    <property type="entry name" value="nSTAND1"/>
</dbReference>
<dbReference type="Pfam" id="PF20703">
    <property type="entry name" value="nSTAND1"/>
    <property type="match status" value="1"/>
</dbReference>
<name>A0A856MP22_9CYAN</name>
<dbReference type="Gene3D" id="2.130.10.10">
    <property type="entry name" value="YVTN repeat-like/Quinoprotein amine dehydrogenase"/>
    <property type="match status" value="3"/>
</dbReference>
<dbReference type="PANTHER" id="PTHR19848">
    <property type="entry name" value="WD40 REPEAT PROTEIN"/>
    <property type="match status" value="1"/>
</dbReference>
<dbReference type="Pfam" id="PF23342">
    <property type="entry name" value="WDR90_beta-prop_4th"/>
    <property type="match status" value="1"/>
</dbReference>
<dbReference type="EMBL" id="CP030118">
    <property type="protein sequence ID" value="QDL11904.1"/>
    <property type="molecule type" value="Genomic_DNA"/>
</dbReference>
<feature type="repeat" description="WD" evidence="3">
    <location>
        <begin position="619"/>
        <end position="651"/>
    </location>
</feature>
<evidence type="ECO:0000313" key="7">
    <source>
        <dbReference type="EMBL" id="QDL11904.1"/>
    </source>
</evidence>
<keyword evidence="2" id="KW-0677">Repeat</keyword>
<dbReference type="InterPro" id="IPR015943">
    <property type="entry name" value="WD40/YVTN_repeat-like_dom_sf"/>
</dbReference>
<feature type="repeat" description="WD" evidence="3">
    <location>
        <begin position="660"/>
        <end position="692"/>
    </location>
</feature>
<dbReference type="SMART" id="SM00320">
    <property type="entry name" value="WD40"/>
    <property type="match status" value="8"/>
</dbReference>
<reference evidence="7 8" key="1">
    <citation type="submission" date="2018-06" db="EMBL/GenBank/DDBJ databases">
        <title>Comparative genomics of Brasilonema spp. strains.</title>
        <authorList>
            <person name="Alvarenga D.O."/>
            <person name="Fiore M.F."/>
            <person name="Varani A.M."/>
        </authorList>
    </citation>
    <scope>NUCLEOTIDE SEQUENCE [LARGE SCALE GENOMIC DNA]</scope>
    <source>
        <strain evidence="7 8">CENA114</strain>
    </source>
</reference>
<dbReference type="InterPro" id="IPR020472">
    <property type="entry name" value="WD40_PAC1"/>
</dbReference>
<feature type="repeat" description="WD" evidence="3">
    <location>
        <begin position="865"/>
        <end position="906"/>
    </location>
</feature>
<feature type="repeat" description="WD" evidence="3">
    <location>
        <begin position="906"/>
        <end position="940"/>
    </location>
</feature>
<sequence length="981" mass="106435">MSDSGLRDENRSIRIEKDAISSAIISGDGNRVVIYQYQLERQLKEEKVSTTGEIGSNPYKGLLAFHEVDGDRYFGREKQIEKLWNLFRTLHENTTQLEAPLRLLPILGPSGSGKSSLARAGLIPELARRPLPGKSQARVAVLVPGTHPIQALATVLARVATNDQTPVTKTREFAEELKQTSSNTTDTIIYDGLRRIANVLPEIAVSPLVVLIDQFEEVYSLCNDPNERQIFIENLIHAAGDRSGCVSVIITLRSDFLGETQRHPALNQVIAELGVFVPAMSTEELRQAITKPASNAGHPLDNAVVSLLLKDTQGREGALPLLQFALTRIWDGLKIGVEPVKTLEQIGGVGGALADEAQRIYQSLNKQEKKIAQRVFLGLVQLGEGTSDTRRRANIDSLLSYKDEREYVKKVIDRFASPGVRLVTLFSINGTQTAEVTHEALFANWGQMKEWLDSSRSDIRFGRRLDEAARVWDENNRPEGSLWRSPDLDFLKNYYERASDDMTLLQVEFFEASQQAEIKRKRLQRLAIGGLVTGLVTTTTIAGFAAYQWQNAEIERIKQTAISVKSLLPIVPLQNLVTAISLVGQSRSPLFSFPNQSLPPSVQDSLFSAVQNSREKNIFKGDQDYVNSVAISTDGQTIVSGGDDGAVRLWDSKGNQLPTLTGHQGAVNSVAISIDSQTIVSGGNDGTVRLWDSKGKLLYTLTGHQGAVNSVAISTDGQTIVSGGNDGAVRLWDSKGNQLPTLTGHQGAVNSVAISIDSQTIVSGGEDGTVRLWDSKGKPLYTLTGHQGLVNSVAISTDGQTIVSGGEDGTVRLWDSRGNELATLTSHQKSVNSVAISTDGQTIVSGGEDGTVRLWDSKGKLLYTLTGHQGAVNSVAISTDGQTIVSGGNDGAVRLWDSKGNQLATLTGHQGSVKSVAISTKNKTIVSGGSDGTVQLWDIKFESWLKAGCERLQDHPVFQNPQTSDEKGAKATCEPYLRSSR</sequence>
<gene>
    <name evidence="7" type="ORF">DP114_31965</name>
</gene>
<evidence type="ECO:0000256" key="2">
    <source>
        <dbReference type="ARBA" id="ARBA00022737"/>
    </source>
</evidence>
<dbReference type="SUPFAM" id="SSF50998">
    <property type="entry name" value="Quinoprotein alcohol dehydrogenase-like"/>
    <property type="match status" value="1"/>
</dbReference>
<feature type="repeat" description="WD" evidence="3">
    <location>
        <begin position="824"/>
        <end position="856"/>
    </location>
</feature>
<feature type="domain" description="Novel STAND NTPase 1" evidence="5">
    <location>
        <begin position="58"/>
        <end position="479"/>
    </location>
</feature>
<dbReference type="AlphaFoldDB" id="A0A856MP22"/>
<dbReference type="PROSITE" id="PS50294">
    <property type="entry name" value="WD_REPEATS_REGION"/>
    <property type="match status" value="8"/>
</dbReference>
<dbReference type="InterPro" id="IPR001680">
    <property type="entry name" value="WD40_rpt"/>
</dbReference>
<evidence type="ECO:0000313" key="8">
    <source>
        <dbReference type="Proteomes" id="UP000503129"/>
    </source>
</evidence>
<feature type="repeat" description="WD" evidence="3">
    <location>
        <begin position="742"/>
        <end position="774"/>
    </location>
</feature>
<dbReference type="InterPro" id="IPR055440">
    <property type="entry name" value="Beta-prop_WDR90_4th"/>
</dbReference>
<evidence type="ECO:0008006" key="9">
    <source>
        <dbReference type="Google" id="ProtNLM"/>
    </source>
</evidence>
<dbReference type="PRINTS" id="PR00320">
    <property type="entry name" value="GPROTEINBRPT"/>
</dbReference>
<evidence type="ECO:0000256" key="3">
    <source>
        <dbReference type="PROSITE-ProRule" id="PRU00221"/>
    </source>
</evidence>
<keyword evidence="1 3" id="KW-0853">WD repeat</keyword>
<dbReference type="InterPro" id="IPR011047">
    <property type="entry name" value="Quinoprotein_ADH-like_sf"/>
</dbReference>
<dbReference type="Pfam" id="PF00400">
    <property type="entry name" value="WD40"/>
    <property type="match status" value="4"/>
</dbReference>
<dbReference type="CDD" id="cd00200">
    <property type="entry name" value="WD40"/>
    <property type="match status" value="1"/>
</dbReference>
<evidence type="ECO:0000256" key="4">
    <source>
        <dbReference type="SAM" id="MobiDB-lite"/>
    </source>
</evidence>
<dbReference type="InterPro" id="IPR019775">
    <property type="entry name" value="WD40_repeat_CS"/>
</dbReference>
<evidence type="ECO:0000259" key="6">
    <source>
        <dbReference type="Pfam" id="PF23342"/>
    </source>
</evidence>
<protein>
    <recommendedName>
        <fullName evidence="9">WD40 repeat-containing protein</fullName>
    </recommendedName>
</protein>
<dbReference type="PROSITE" id="PS00678">
    <property type="entry name" value="WD_REPEATS_1"/>
    <property type="match status" value="1"/>
</dbReference>
<keyword evidence="8" id="KW-1185">Reference proteome</keyword>
<feature type="domain" description="WDR90 4th beta-propeller" evidence="6">
    <location>
        <begin position="790"/>
        <end position="950"/>
    </location>
</feature>
<dbReference type="KEGG" id="bsen:DP114_31965"/>
<dbReference type="PROSITE" id="PS50082">
    <property type="entry name" value="WD_REPEATS_2"/>
    <property type="match status" value="8"/>
</dbReference>
<organism evidence="7 8">
    <name type="scientific">Brasilonema sennae CENA114</name>
    <dbReference type="NCBI Taxonomy" id="415709"/>
    <lineage>
        <taxon>Bacteria</taxon>
        <taxon>Bacillati</taxon>
        <taxon>Cyanobacteriota</taxon>
        <taxon>Cyanophyceae</taxon>
        <taxon>Nostocales</taxon>
        <taxon>Scytonemataceae</taxon>
        <taxon>Brasilonema</taxon>
        <taxon>Bromeliae group (in: Brasilonema)</taxon>
    </lineage>
</organism>
<dbReference type="InterPro" id="IPR027417">
    <property type="entry name" value="P-loop_NTPase"/>
</dbReference>
<dbReference type="PANTHER" id="PTHR19848:SF8">
    <property type="entry name" value="F-BOX AND WD REPEAT DOMAIN CONTAINING 7"/>
    <property type="match status" value="1"/>
</dbReference>
<evidence type="ECO:0000259" key="5">
    <source>
        <dbReference type="Pfam" id="PF20703"/>
    </source>
</evidence>
<dbReference type="RefSeq" id="WP_172195365.1">
    <property type="nucleotide sequence ID" value="NZ_CAWOXK010000001.1"/>
</dbReference>
<feature type="repeat" description="WD" evidence="3">
    <location>
        <begin position="783"/>
        <end position="824"/>
    </location>
</feature>